<dbReference type="EMBL" id="JBAHYK010000006">
    <property type="protein sequence ID" value="KAL0581649.1"/>
    <property type="molecule type" value="Genomic_DNA"/>
</dbReference>
<keyword evidence="5" id="KW-1185">Reference proteome</keyword>
<comment type="caution">
    <text evidence="4">The sequence shown here is derived from an EMBL/GenBank/DDBJ whole genome shotgun (WGS) entry which is preliminary data.</text>
</comment>
<evidence type="ECO:0000256" key="2">
    <source>
        <dbReference type="ARBA" id="ARBA00023002"/>
    </source>
</evidence>
<evidence type="ECO:0000256" key="1">
    <source>
        <dbReference type="ARBA" id="ARBA00006484"/>
    </source>
</evidence>
<accession>A0ABR3G2G4</accession>
<evidence type="ECO:0000313" key="4">
    <source>
        <dbReference type="EMBL" id="KAL0581649.1"/>
    </source>
</evidence>
<proteinExistence type="inferred from homology"/>
<dbReference type="Gene3D" id="3.40.50.720">
    <property type="entry name" value="NAD(P)-binding Rossmann-like Domain"/>
    <property type="match status" value="1"/>
</dbReference>
<comment type="similarity">
    <text evidence="1 3">Belongs to the short-chain dehydrogenases/reductases (SDR) family.</text>
</comment>
<dbReference type="InterPro" id="IPR002347">
    <property type="entry name" value="SDR_fam"/>
</dbReference>
<sequence>MAPTSRIILVTGSNTGVGYELVRLLAQQGNTVYLSGRNEEYVKDALKTLKADHGIDVKSVILDVTNDQSVNNAKETIEKAEGRLDVLVNNAGIFPGFVVPSEFTVEMLHKAFEVNYFGVVRVTTAFLPLIRKSSGKGIIANVSSGSGSHYNQSTFPERYKPNVAAYYSSKAALNAYTIALAKELKEVGIRVNATTPGLTQTKMNNYFGNRPAEEGARAMLPWATLDDEDGRTGMFGGYSNDEGKIVDEIPW</sequence>
<keyword evidence="2" id="KW-0560">Oxidoreductase</keyword>
<evidence type="ECO:0000256" key="3">
    <source>
        <dbReference type="RuleBase" id="RU000363"/>
    </source>
</evidence>
<dbReference type="InterPro" id="IPR036291">
    <property type="entry name" value="NAD(P)-bd_dom_sf"/>
</dbReference>
<dbReference type="Pfam" id="PF00106">
    <property type="entry name" value="adh_short"/>
    <property type="match status" value="1"/>
</dbReference>
<name>A0ABR3G2G4_9AGAR</name>
<organism evidence="4 5">
    <name type="scientific">Marasmius crinis-equi</name>
    <dbReference type="NCBI Taxonomy" id="585013"/>
    <lineage>
        <taxon>Eukaryota</taxon>
        <taxon>Fungi</taxon>
        <taxon>Dikarya</taxon>
        <taxon>Basidiomycota</taxon>
        <taxon>Agaricomycotina</taxon>
        <taxon>Agaricomycetes</taxon>
        <taxon>Agaricomycetidae</taxon>
        <taxon>Agaricales</taxon>
        <taxon>Marasmiineae</taxon>
        <taxon>Marasmiaceae</taxon>
        <taxon>Marasmius</taxon>
    </lineage>
</organism>
<gene>
    <name evidence="4" type="ORF">V5O48_000350</name>
</gene>
<dbReference type="PANTHER" id="PTHR43008">
    <property type="entry name" value="BENZIL REDUCTASE"/>
    <property type="match status" value="1"/>
</dbReference>
<dbReference type="SUPFAM" id="SSF51735">
    <property type="entry name" value="NAD(P)-binding Rossmann-fold domains"/>
    <property type="match status" value="1"/>
</dbReference>
<dbReference type="PANTHER" id="PTHR43008:SF4">
    <property type="entry name" value="CHAIN DEHYDROGENASE, PUTATIVE (AFU_ORTHOLOGUE AFUA_4G08710)-RELATED"/>
    <property type="match status" value="1"/>
</dbReference>
<dbReference type="Proteomes" id="UP001465976">
    <property type="component" value="Unassembled WGS sequence"/>
</dbReference>
<evidence type="ECO:0008006" key="6">
    <source>
        <dbReference type="Google" id="ProtNLM"/>
    </source>
</evidence>
<evidence type="ECO:0000313" key="5">
    <source>
        <dbReference type="Proteomes" id="UP001465976"/>
    </source>
</evidence>
<protein>
    <recommendedName>
        <fullName evidence="6">NAD(P)-binding protein</fullName>
    </recommendedName>
</protein>
<dbReference type="PRINTS" id="PR00081">
    <property type="entry name" value="GDHRDH"/>
</dbReference>
<reference evidence="4 5" key="1">
    <citation type="submission" date="2024-02" db="EMBL/GenBank/DDBJ databases">
        <title>A draft genome for the cacao thread blight pathogen Marasmius crinis-equi.</title>
        <authorList>
            <person name="Cohen S.P."/>
            <person name="Baruah I.K."/>
            <person name="Amoako-Attah I."/>
            <person name="Bukari Y."/>
            <person name="Meinhardt L.W."/>
            <person name="Bailey B.A."/>
        </authorList>
    </citation>
    <scope>NUCLEOTIDE SEQUENCE [LARGE SCALE GENOMIC DNA]</scope>
    <source>
        <strain evidence="4 5">GH-76</strain>
    </source>
</reference>
<dbReference type="PRINTS" id="PR00080">
    <property type="entry name" value="SDRFAMILY"/>
</dbReference>